<dbReference type="Ensembl" id="ENSPMGT00000024277.1">
    <property type="protein sequence ID" value="ENSPMGP00000022790.1"/>
    <property type="gene ID" value="ENSPMGG00000018443.1"/>
</dbReference>
<feature type="region of interest" description="Disordered" evidence="1">
    <location>
        <begin position="60"/>
        <end position="163"/>
    </location>
</feature>
<evidence type="ECO:0000313" key="4">
    <source>
        <dbReference type="Proteomes" id="UP000261520"/>
    </source>
</evidence>
<evidence type="ECO:0000313" key="3">
    <source>
        <dbReference type="Ensembl" id="ENSPMGP00000022790.1"/>
    </source>
</evidence>
<evidence type="ECO:0000256" key="1">
    <source>
        <dbReference type="SAM" id="MobiDB-lite"/>
    </source>
</evidence>
<organism evidence="3 4">
    <name type="scientific">Periophthalmus magnuspinnatus</name>
    <dbReference type="NCBI Taxonomy" id="409849"/>
    <lineage>
        <taxon>Eukaryota</taxon>
        <taxon>Metazoa</taxon>
        <taxon>Chordata</taxon>
        <taxon>Craniata</taxon>
        <taxon>Vertebrata</taxon>
        <taxon>Euteleostomi</taxon>
        <taxon>Actinopterygii</taxon>
        <taxon>Neopterygii</taxon>
        <taxon>Teleostei</taxon>
        <taxon>Neoteleostei</taxon>
        <taxon>Acanthomorphata</taxon>
        <taxon>Gobiaria</taxon>
        <taxon>Gobiiformes</taxon>
        <taxon>Gobioidei</taxon>
        <taxon>Gobiidae</taxon>
        <taxon>Oxudercinae</taxon>
        <taxon>Periophthalmus</taxon>
    </lineage>
</organism>
<proteinExistence type="predicted"/>
<name>A0A3B4B1B4_9GOBI</name>
<sequence>TILALFFFLVALLILLFFLYKYLNREANGKYTVQRIVFREGGLRDRARDATVAVATRLGVPLGHQRGPDSSEEDEAYGDEEEGRVNSNGTNGRDEDEDEDEQVDKQKSDSEGELNDVKGKSEDNSAESSDEEQQPLVEPAPEPKAEAGKVEEPAAGEEEEDKLVMSGPIVINLNQFSGSVQWSEEDGDKGVVGDVTPL</sequence>
<keyword evidence="2" id="KW-0472">Membrane</keyword>
<keyword evidence="2" id="KW-0812">Transmembrane</keyword>
<reference evidence="3" key="1">
    <citation type="submission" date="2025-08" db="UniProtKB">
        <authorList>
            <consortium name="Ensembl"/>
        </authorList>
    </citation>
    <scope>IDENTIFICATION</scope>
</reference>
<accession>A0A3B4B1B4</accession>
<feature type="transmembrane region" description="Helical" evidence="2">
    <location>
        <begin position="6"/>
        <end position="23"/>
    </location>
</feature>
<evidence type="ECO:0000256" key="2">
    <source>
        <dbReference type="SAM" id="Phobius"/>
    </source>
</evidence>
<dbReference type="Proteomes" id="UP000261520">
    <property type="component" value="Unplaced"/>
</dbReference>
<dbReference type="AlphaFoldDB" id="A0A3B4B1B4"/>
<reference evidence="3" key="2">
    <citation type="submission" date="2025-09" db="UniProtKB">
        <authorList>
            <consortium name="Ensembl"/>
        </authorList>
    </citation>
    <scope>IDENTIFICATION</scope>
</reference>
<keyword evidence="4" id="KW-1185">Reference proteome</keyword>
<feature type="compositionally biased region" description="Basic and acidic residues" evidence="1">
    <location>
        <begin position="141"/>
        <end position="152"/>
    </location>
</feature>
<keyword evidence="2" id="KW-1133">Transmembrane helix</keyword>
<feature type="compositionally biased region" description="Acidic residues" evidence="1">
    <location>
        <begin position="124"/>
        <end position="133"/>
    </location>
</feature>
<feature type="compositionally biased region" description="Acidic residues" evidence="1">
    <location>
        <begin position="70"/>
        <end position="82"/>
    </location>
</feature>
<feature type="compositionally biased region" description="Basic and acidic residues" evidence="1">
    <location>
        <begin position="103"/>
        <end position="123"/>
    </location>
</feature>
<protein>
    <submittedName>
        <fullName evidence="3">Uncharacterized protein</fullName>
    </submittedName>
</protein>